<dbReference type="PANTHER" id="PTHR35792:SF2">
    <property type="entry name" value="GENERAL STRESS PROTEIN"/>
    <property type="match status" value="1"/>
</dbReference>
<dbReference type="Proteomes" id="UP000244161">
    <property type="component" value="Unassembled WGS sequence"/>
</dbReference>
<comment type="caution">
    <text evidence="2">The sequence shown here is derived from an EMBL/GenBank/DDBJ whole genome shotgun (WGS) entry which is preliminary data.</text>
</comment>
<dbReference type="RefSeq" id="WP_108031942.1">
    <property type="nucleotide sequence ID" value="NZ_QAOM01000004.1"/>
</dbReference>
<keyword evidence="3" id="KW-1185">Reference proteome</keyword>
<evidence type="ECO:0000313" key="2">
    <source>
        <dbReference type="EMBL" id="PTQ85477.1"/>
    </source>
</evidence>
<keyword evidence="1" id="KW-0175">Coiled coil</keyword>
<dbReference type="InterPro" id="IPR024623">
    <property type="entry name" value="YtxH"/>
</dbReference>
<name>A0A2T5INS7_9LACT</name>
<evidence type="ECO:0000313" key="3">
    <source>
        <dbReference type="Proteomes" id="UP000244161"/>
    </source>
</evidence>
<dbReference type="OrthoDB" id="9810874at2"/>
<dbReference type="EMBL" id="QAOM01000004">
    <property type="protein sequence ID" value="PTQ85477.1"/>
    <property type="molecule type" value="Genomic_DNA"/>
</dbReference>
<dbReference type="SUPFAM" id="SSF58113">
    <property type="entry name" value="Apolipoprotein A-I"/>
    <property type="match status" value="1"/>
</dbReference>
<dbReference type="InterPro" id="IPR052928">
    <property type="entry name" value="Desiccation-related_membrane"/>
</dbReference>
<gene>
    <name evidence="2" type="ORF">C8U37_104114</name>
</gene>
<dbReference type="Pfam" id="PF12732">
    <property type="entry name" value="YtxH"/>
    <property type="match status" value="1"/>
</dbReference>
<dbReference type="PANTHER" id="PTHR35792">
    <property type="entry name" value="GENERAL STRESS PROTEIN"/>
    <property type="match status" value="1"/>
</dbReference>
<proteinExistence type="predicted"/>
<reference evidence="2 3" key="1">
    <citation type="submission" date="2018-04" db="EMBL/GenBank/DDBJ databases">
        <title>Genomic Encyclopedia of Archaeal and Bacterial Type Strains, Phase II (KMG-II): from individual species to whole genera.</title>
        <authorList>
            <person name="Goeker M."/>
        </authorList>
    </citation>
    <scope>NUCLEOTIDE SEQUENCE [LARGE SCALE GENOMIC DNA]</scope>
    <source>
        <strain evidence="2 3">DSM 18806</strain>
    </source>
</reference>
<protein>
    <submittedName>
        <fullName evidence="2">YtxH-like protein</fullName>
    </submittedName>
</protein>
<evidence type="ECO:0000256" key="1">
    <source>
        <dbReference type="SAM" id="Coils"/>
    </source>
</evidence>
<organism evidence="2 3">
    <name type="scientific">Trichococcus patagoniensis</name>
    <dbReference type="NCBI Taxonomy" id="382641"/>
    <lineage>
        <taxon>Bacteria</taxon>
        <taxon>Bacillati</taxon>
        <taxon>Bacillota</taxon>
        <taxon>Bacilli</taxon>
        <taxon>Lactobacillales</taxon>
        <taxon>Carnobacteriaceae</taxon>
        <taxon>Trichococcus</taxon>
    </lineage>
</organism>
<dbReference type="AlphaFoldDB" id="A0A2T5INS7"/>
<dbReference type="Gene3D" id="6.10.140.1430">
    <property type="match status" value="1"/>
</dbReference>
<feature type="coiled-coil region" evidence="1">
    <location>
        <begin position="30"/>
        <end position="76"/>
    </location>
</feature>
<accession>A0A2T5INS7</accession>
<sequence>MGKFSSFVKGLMIGGGIALLLSPKPGKDIRKDLADKADEALDKVMDYTDQVKETVKETAQEAVDQAKEKAQETTDTVKQKFAAKVPEAEERYDAEIEGEAAVPATDELDPIEEALKTL</sequence>